<sequence>MTKKFFTKVSPKAVEGIRRVFERDGAEVHAQLQSDGTAIVVVISPDDGGSSQKRATRQREAA</sequence>
<proteinExistence type="predicted"/>
<dbReference type="EMBL" id="CP018221">
    <property type="protein sequence ID" value="API58072.1"/>
    <property type="molecule type" value="Genomic_DNA"/>
</dbReference>
<dbReference type="Proteomes" id="UP000182063">
    <property type="component" value="Chromosome"/>
</dbReference>
<accession>A0A1L3ZR19</accession>
<evidence type="ECO:0000313" key="2">
    <source>
        <dbReference type="EMBL" id="API58072.1"/>
    </source>
</evidence>
<feature type="region of interest" description="Disordered" evidence="1">
    <location>
        <begin position="43"/>
        <end position="62"/>
    </location>
</feature>
<reference evidence="3" key="1">
    <citation type="submission" date="2016-11" db="EMBL/GenBank/DDBJ databases">
        <title>Complete Genome Sequence of alachlor-degrading Sphingomonas sp. strain JJ-A5.</title>
        <authorList>
            <person name="Lee H."/>
            <person name="Ka J.-O."/>
        </authorList>
    </citation>
    <scope>NUCLEOTIDE SEQUENCE [LARGE SCALE GENOMIC DNA]</scope>
    <source>
        <strain evidence="3">JJ-A5</strain>
    </source>
</reference>
<dbReference type="KEGG" id="sphj:BSL82_01150"/>
<evidence type="ECO:0000313" key="3">
    <source>
        <dbReference type="Proteomes" id="UP000182063"/>
    </source>
</evidence>
<name>A0A1L3ZR19_9SPHN</name>
<dbReference type="RefSeq" id="WP_072595648.1">
    <property type="nucleotide sequence ID" value="NZ_CP018221.1"/>
</dbReference>
<dbReference type="AlphaFoldDB" id="A0A1L3ZR19"/>
<organism evidence="2 3">
    <name type="scientific">Tardibacter chloracetimidivorans</name>
    <dbReference type="NCBI Taxonomy" id="1921510"/>
    <lineage>
        <taxon>Bacteria</taxon>
        <taxon>Pseudomonadati</taxon>
        <taxon>Pseudomonadota</taxon>
        <taxon>Alphaproteobacteria</taxon>
        <taxon>Sphingomonadales</taxon>
        <taxon>Sphingomonadaceae</taxon>
        <taxon>Tardibacter</taxon>
    </lineage>
</organism>
<keyword evidence="3" id="KW-1185">Reference proteome</keyword>
<evidence type="ECO:0000256" key="1">
    <source>
        <dbReference type="SAM" id="MobiDB-lite"/>
    </source>
</evidence>
<dbReference type="STRING" id="1921510.BSL82_01150"/>
<gene>
    <name evidence="2" type="ORF">BSL82_01150</name>
</gene>
<protein>
    <submittedName>
        <fullName evidence="2">Uncharacterized protein</fullName>
    </submittedName>
</protein>
<dbReference type="OrthoDB" id="9971935at2"/>